<dbReference type="SUPFAM" id="SSF75399">
    <property type="entry name" value="Plakin repeat"/>
    <property type="match status" value="8"/>
</dbReference>
<evidence type="ECO:0000256" key="11">
    <source>
        <dbReference type="ARBA" id="ARBA00023203"/>
    </source>
</evidence>
<keyword evidence="11" id="KW-0009">Actin-binding</keyword>
<comment type="subcellular location">
    <subcellularLocation>
        <location evidence="1">Cell junction</location>
    </subcellularLocation>
    <subcellularLocation>
        <location evidence="2">Cell projection</location>
    </subcellularLocation>
    <subcellularLocation>
        <location evidence="3">Cytoplasm</location>
    </subcellularLocation>
</comment>
<evidence type="ECO:0000256" key="12">
    <source>
        <dbReference type="ARBA" id="ARBA00023273"/>
    </source>
</evidence>
<dbReference type="Proteomes" id="UP001318040">
    <property type="component" value="Chromosome 23"/>
</dbReference>
<dbReference type="InterPro" id="IPR001715">
    <property type="entry name" value="CH_dom"/>
</dbReference>
<dbReference type="FunFam" id="3.90.1290.10:FF:000001">
    <property type="entry name" value="Plectin a"/>
    <property type="match status" value="6"/>
</dbReference>
<feature type="region of interest" description="Disordered" evidence="15">
    <location>
        <begin position="104"/>
        <end position="138"/>
    </location>
</feature>
<feature type="compositionally biased region" description="Low complexity" evidence="15">
    <location>
        <begin position="7316"/>
        <end position="7334"/>
    </location>
</feature>
<dbReference type="Gene3D" id="1.10.418.10">
    <property type="entry name" value="Calponin-like domain"/>
    <property type="match status" value="2"/>
</dbReference>
<dbReference type="FunFam" id="1.10.10.10:FF:000388">
    <property type="entry name" value="plectin isoform X1"/>
    <property type="match status" value="1"/>
</dbReference>
<dbReference type="FunFam" id="1.10.418.10:FF:000048">
    <property type="entry name" value="Short stop, isoform B"/>
    <property type="match status" value="1"/>
</dbReference>
<dbReference type="GO" id="GO:0030506">
    <property type="term" value="F:ankyrin binding"/>
    <property type="evidence" value="ECO:0007669"/>
    <property type="project" value="TreeGrafter"/>
</dbReference>
<dbReference type="GO" id="GO:0003779">
    <property type="term" value="F:actin binding"/>
    <property type="evidence" value="ECO:0007669"/>
    <property type="project" value="UniProtKB-KW"/>
</dbReference>
<accession>A0AAJ7WZ88</accession>
<dbReference type="InterPro" id="IPR001589">
    <property type="entry name" value="Actinin_actin-bd_CS"/>
</dbReference>
<dbReference type="CDD" id="cd00176">
    <property type="entry name" value="SPEC"/>
    <property type="match status" value="1"/>
</dbReference>
<dbReference type="GeneID" id="116945259"/>
<dbReference type="GO" id="GO:0005200">
    <property type="term" value="F:structural constituent of cytoskeleton"/>
    <property type="evidence" value="ECO:0007669"/>
    <property type="project" value="TreeGrafter"/>
</dbReference>
<dbReference type="GO" id="GO:0045296">
    <property type="term" value="F:cadherin binding"/>
    <property type="evidence" value="ECO:0007669"/>
    <property type="project" value="TreeGrafter"/>
</dbReference>
<dbReference type="Gene3D" id="2.30.30.40">
    <property type="entry name" value="SH3 Domains"/>
    <property type="match status" value="1"/>
</dbReference>
<keyword evidence="6" id="KW-0963">Cytoplasm</keyword>
<feature type="domain" description="Calponin-homology (CH)" evidence="17">
    <location>
        <begin position="203"/>
        <end position="306"/>
    </location>
</feature>
<dbReference type="Gene3D" id="1.20.58.60">
    <property type="match status" value="3"/>
</dbReference>
<dbReference type="InterPro" id="IPR036872">
    <property type="entry name" value="CH_dom_sf"/>
</dbReference>
<dbReference type="Gene3D" id="1.10.10.10">
    <property type="entry name" value="Winged helix-like DNA-binding domain superfamily/Winged helix DNA-binding domain"/>
    <property type="match status" value="1"/>
</dbReference>
<dbReference type="SMART" id="SM00033">
    <property type="entry name" value="CH"/>
    <property type="match status" value="2"/>
</dbReference>
<feature type="region of interest" description="Disordered" evidence="15">
    <location>
        <begin position="640"/>
        <end position="826"/>
    </location>
</feature>
<dbReference type="InterPro" id="IPR001452">
    <property type="entry name" value="SH3_domain"/>
</dbReference>
<evidence type="ECO:0000256" key="5">
    <source>
        <dbReference type="ARBA" id="ARBA00022443"/>
    </source>
</evidence>
<evidence type="ECO:0000256" key="2">
    <source>
        <dbReference type="ARBA" id="ARBA00004316"/>
    </source>
</evidence>
<reference evidence="19" key="1">
    <citation type="submission" date="2025-08" db="UniProtKB">
        <authorList>
            <consortium name="RefSeq"/>
        </authorList>
    </citation>
    <scope>IDENTIFICATION</scope>
    <source>
        <tissue evidence="19">Sperm</tissue>
    </source>
</reference>
<dbReference type="PROSITE" id="PS00020">
    <property type="entry name" value="ACTININ_2"/>
    <property type="match status" value="1"/>
</dbReference>
<keyword evidence="12" id="KW-0966">Cell projection</keyword>
<dbReference type="SUPFAM" id="SSF47576">
    <property type="entry name" value="Calponin-homology domain, CH-domain"/>
    <property type="match status" value="1"/>
</dbReference>
<dbReference type="Pfam" id="PF03501">
    <property type="entry name" value="S10_plectin"/>
    <property type="match status" value="1"/>
</dbReference>
<dbReference type="KEGG" id="pmrn:116945259"/>
<dbReference type="GO" id="GO:0031581">
    <property type="term" value="P:hemidesmosome assembly"/>
    <property type="evidence" value="ECO:0007669"/>
    <property type="project" value="TreeGrafter"/>
</dbReference>
<dbReference type="InterPro" id="IPR043197">
    <property type="entry name" value="Plakin"/>
</dbReference>
<dbReference type="PROSITE" id="PS50002">
    <property type="entry name" value="SH3"/>
    <property type="match status" value="1"/>
</dbReference>
<comment type="similarity">
    <text evidence="4">Belongs to the plakin or cytolinker family.</text>
</comment>
<evidence type="ECO:0000256" key="8">
    <source>
        <dbReference type="ARBA" id="ARBA00022737"/>
    </source>
</evidence>
<dbReference type="SMART" id="SM00250">
    <property type="entry name" value="PLEC"/>
    <property type="match status" value="40"/>
</dbReference>
<keyword evidence="18" id="KW-1185">Reference proteome</keyword>
<dbReference type="FunFam" id="1.10.418.10:FF:000057">
    <property type="entry name" value="Calmin"/>
    <property type="match status" value="1"/>
</dbReference>
<dbReference type="PANTHER" id="PTHR23169">
    <property type="entry name" value="ENVOPLAKIN"/>
    <property type="match status" value="1"/>
</dbReference>
<dbReference type="FunFam" id="3.90.1290.10:FF:000002">
    <property type="entry name" value="Plectin a"/>
    <property type="match status" value="1"/>
</dbReference>
<keyword evidence="8" id="KW-0677">Repeat</keyword>
<organism evidence="18 19">
    <name type="scientific">Petromyzon marinus</name>
    <name type="common">Sea lamprey</name>
    <dbReference type="NCBI Taxonomy" id="7757"/>
    <lineage>
        <taxon>Eukaryota</taxon>
        <taxon>Metazoa</taxon>
        <taxon>Chordata</taxon>
        <taxon>Craniata</taxon>
        <taxon>Vertebrata</taxon>
        <taxon>Cyclostomata</taxon>
        <taxon>Hyperoartia</taxon>
        <taxon>Petromyzontiformes</taxon>
        <taxon>Petromyzontidae</taxon>
        <taxon>Petromyzon</taxon>
    </lineage>
</organism>
<evidence type="ECO:0000256" key="6">
    <source>
        <dbReference type="ARBA" id="ARBA00022490"/>
    </source>
</evidence>
<dbReference type="Pfam" id="PF00681">
    <property type="entry name" value="Plectin"/>
    <property type="match status" value="16"/>
</dbReference>
<keyword evidence="7" id="KW-0597">Phosphoprotein</keyword>
<evidence type="ECO:0000259" key="17">
    <source>
        <dbReference type="PROSITE" id="PS50021"/>
    </source>
</evidence>
<dbReference type="GO" id="GO:0042383">
    <property type="term" value="C:sarcolemma"/>
    <property type="evidence" value="ECO:0007669"/>
    <property type="project" value="TreeGrafter"/>
</dbReference>
<dbReference type="GO" id="GO:0045104">
    <property type="term" value="P:intermediate filament cytoskeleton organization"/>
    <property type="evidence" value="ECO:0007669"/>
    <property type="project" value="InterPro"/>
</dbReference>
<dbReference type="RefSeq" id="XP_032815511.1">
    <property type="nucleotide sequence ID" value="XM_032959620.1"/>
</dbReference>
<dbReference type="GO" id="GO:0005925">
    <property type="term" value="C:focal adhesion"/>
    <property type="evidence" value="ECO:0007669"/>
    <property type="project" value="TreeGrafter"/>
</dbReference>
<sequence length="7334" mass="812537">MAAGMLMPLDKLRSIYEALFRDGVMVAKKDRRPDSIHQELVGVTNLQVSRAMASLKSRGFVRETFTWRHHYWYLSNEGIGYLRDYLHLPPEIVPVTLHRVRQPLPASLPGRRPQTGPLGAGRGRGTARAYGGDDRENYRSGTQAQAQARAIPEGKDGGASVRKVESAGLGSAQSFEFRGGYVRPSRASLPPAKAVEDDDERERVQKKTFTKWVNSHLVKSKRQVNDLYEDLRDGHNLISLLELLSGEMLPRERGSMLVHKMQNIKIALDFMQRRQIKLVNIRSDDIAEGNPKLTLGLIWTIILHFQVSDIQVGEQHRDLGAKERLLLWVRRVVQEYPDLRCDNFTTSWRDGRLFNAIIHRHRPDLLDMKKVYQQNNQQNLEQAFSLAEQNLRVPRLLDTEDVDVKSPEEKSLVTYVAALYEAFPKIPADGITIYEVDKKWKEYETKISFLLSWIKEKMQKVESQGSTMSREELKDFQILLLQLKEKDIPGRDGERASIEKLYKALQVWIDFGRIKVTPGQSPADVEKELGKLVKAIQAGETKAQQETSRLAKFAAASKPAAGPVDEIKVIEAQSVQAPLMQFQEQVKIPADIATKAKAAQAEAKAKAQREAKERERVDQEARALAEAIGREQLEAKAKEAEARAKAQEEAKAKAKAEQEAKEKAKAEAAAKEAQAKEAAAKAKAEEEARAKAKAEQEAKERAKAEAQAKEAAAKAKAEEEARAKAKAEQEAKERAKAEAQAKEAAAKAKAEEEARAKAKAEQEAKERAKAEAQAKEAAAKAKAEEEARAKAKAEQEAKEKAKAEAAAKEEQAKEAEAKAKAQEEARAKAKAEALAKAQEEEKARLIAQQQTKVRIQADAAAKALADSIAKQQEEAKAKEAEAKEREAVKAKEAEDARLRVEAEARALAESLSKAQAEGKAKEAEAKAQAEADQKLNFIKDLMALMEEKQMEIESADWGIDLSSVGANLQSHKNLHQVLEGLNTKVVEAQAYESKVPASRKKNYTDSLAALTATYNKSLAASGVRSTRLQELLAFLAPAEAELAWAKGQETEQLERDWSDKNADMEAQRKSLDASQKKLNEKQPIFADIKKLGEKLLSDKHPAKSTIEASLEGLGAQWAWLTQLGDCAETHLQENAAYFQFFRDVDDTGKELSAARDSLNQAYACDASTDVPRLESLLQQTHTEQRLVPLKGKVHELVGRSQSVLNLKPRRPGHPLKGPVTITAITDYTQPEPPRCPLQVTVKKDQEYELKDNSDATRWRVASVGRKDATVPSVCFVLPSPNPDALQAAERLRQQHKDLLAAWNGKTADLRSLLAWHHLLQYTKIIRAWDLPTLKKLALGQKEEALKELERRRQAFLEERAASQAPGDAETAQAEAEVSTCKQHVAQLEASMHSGEHPLVAQLKAGMHSEEQSEAACARCVAALRDLRRRLGEKEERVAAGCRGGLQGDHEQHSGARVAQHEDLQKELEALAGELEQLQHEGAALLALSPAPPSSGALRSELPLAAQQRERADALLLLLVQRLRAMGEVVSSSRDSERCLGALEVRLAQEPAAVMDPDALNASVRNLKAIAADAAEPLGTALDAAGAALQRAEGADGPLAQAAGGHADPDLASYRERDARLRGRAKQLQTELAARLGDLEALSKKTAKFHEIHLWLMQLLERSGEKQKGLLAADKPDSQSVTLLLEQQKALVDELEKAQNKVDECRKSAEECASHVQKYDTRVSTYRTSVEKQLKTPAQWPAGSNVAEDLNKARSDLVGRYGTILGHAKQQVGFLSDDLKRIQDAEQATAQLNSQSQEEKLEETLKNAKVPQTFKGRNWTIWELLHSNYFTDEEKKMFLVDFQSGKRTMDEYYIYIIQFLQQKEKQRKKKEITFNGLRQEVTLEELVESEIIDENTAEQLIEGTKSVTDVSPSIERYLGGGRSIAGLYVEATKEKMPIDAAIKKNLLTLGTGMVLLEAQAATGSMIDPLNNTKLSVDEAVQKGLVSPEYQEKLRLAERAVTGYTDPITKKTISLFEAMEKEIILKQHGIRILEAQIATGGIIDPQNSHRLPIEVAYKRGLFDKTLHAALLDPSDDTKGFFDPNTTKNLTYLQLMKTCITDPDTGLCLLPLKVHEVKDVGDKATLEAVVQGTEQQLQTATHESIKETLKTTNVDITIKGSPVKKMTLEEIFASDLISDEDKDRLMKDFTSGKITIQEWIRLIIMFIKRREDQKAREEAAKEKVEDAVAPVPAQKLEHAVISEKQLSENFQKATVELPFGGHGDKKFSVAEIFQSGMIDEDNKKKLVEDYKSGKITFEQLILYIIEIIQVKRKPQKYESAPIPEPAEQQIAESLKTTIDIHFGRFAGKKPSIEDIFKSGLVNEGQKKQLLEDYKLGNITMEQLIMYIVQIIQQAEASQRKPEKQTDKTIPQTELRPDVPTPAVGIPQKEGPHISSEELAVENLKKTTLDLPFGSLAGKKYTLQEIFEGDLIDKHKKDQLMRDYKSGKISLEELMIFIIEIIRLKEREKTKKSITFHGIRTDVTVDDLVKSGLLKEDVANQLADGLITQDEVQKQVGGYLGGSSAIAGLYVEGTKETMSLYDGFKKNLIKTGTGLVLLEAQAASGFIIDPVKNEKLSVEEAVQKGVVGPEYKDKLLSAERAVTGYKDKFSGATFSVFQAMKNKLILKQHGIRLLEAQIATGGIIDPQASHRLPVEAAYKRGLFDEEMNQILSDPSDDTKGFFDPNTEENLTYMEQMQRCIIDPNTGLTLLPIKEKKGKRPEKKVPTQKEVAKATDDAQKLAAAPVPKAEKQEDVEALKKTTVNIQLGRFAGKNPSLDELLQSSLIPEEKRNKLLEDYKSGRISRDQLILYIIEFITESEQQKPIDEPVLKAAEKVESDLPDSIPLKPTQVPEGALLSDQQAVETLRKTNVDLPFGKFAGKKYTLQDIFDSDLIDKKNKEWLLMDFKAGKIPKEQLIVLIIDIIQQKEKKKDVAKATGDAQKLAAAPVPKAEKQKDVEALKKTTVNVQLGRFAGKNPSLDELLQSGLIGEENKNKLLEDYKSGRISKDQLILYIIEFITTAESEQHKPKEASEEPVLKAAETVQSVLPDGVPLKPTTVPAEDLQAIEWLKKKTVDLPFGKFAGKKYTLQDIFDSDLVDEDKKKQLMVDYKTGKITLEQLMLLIIEIIHLNEREKTKKAITFHGIRTDVTVDNLVKSGLLKEDVANQLADGLITQDEVQKQVGGYLGGSSAIAGLYVEGTKETMSLYDGFKKNLIKTGTGLVLLEAQAASGFIIDPVKNEKLSVEEAVQKGVVGPEYKDKLLSAERAVTGYKDKFSGATFSVFQAMKNKLILKQHGIRLLEAQIATGGIIDPQASHRLPVEVAYKRGLFDEEMNQILSDPSDDTKGFFDPNTEENLTYMEQMQRCIIDPDTGLTLLPIKEKKGKGPEKKVTTQKEVAKATDDAQKLAAAPVPKAEKQEDVKALKKTTVNIQVGRFAGKNPSLNELFQSGLIAEEKRNKLLEDYKSGKISKDQLILYIIEFITTAESEQYKPEKSSEEPVLKAAETIQSVLPDSVPLKPTTVPAEELQAIERLKKKTVDLPFGKFAGKKYTLQDIFDSDLVDEDKKKQLMVDYKTGKITLEQLMLLIIEIIRLNERERTKKAITFHGIRTDVTVDNLVKSGVLKEDVANQLADGLITKDDVQKQVRKYLGGSNAIAGLYIEKTKETMSLYDGLKKKLIKLGTGLVLLEAQAASGFIIDPVKDQKLSVEEAVQKGVVGREYQDKLLSAERAVTGYKDPFSKEKLSLFQAMKKELILKAHGIRLLEAQIATGGIIDPQASHRLPVEAAYKRGLFDEEMNQILSDPSDDTKGFFDPNTEENLTYMEQMQRCIIDPDTGLTLLPIKEKKGKGPEKKVPTQKEVAKATDDAQKLAAAPVPKAEKQEDVKALKKTTVNIQVGRFAGKNPSLNELLQSGLIAEEKRNKLLEDYKSGRISKDQLILYIIEFITTAESEQYKPAKSSEEPVLKAAETVQSVLPDSVPLKPTTVPAEELQAIERLKKKTVDLPFGKFAGKKYTLQDIFDSDLVDEDKKKQLMVDYKTGKITLEQLMFLIIEIIHLNEREKTKKAITFHGIRTDVTVDNLVKSGVLKEDVANQLADGLITKDDVQKQVRKYLGGSNAIAGLYIEKTKETMSLYDGLKKKLIKLGTGLVLLEAQAASGFIIDPVKDQKLSVEEAVQKGVVGREYQDKLLSAERAVTGYKDPFSKETLSLFQAMKKELILKAHGIRLLEAQIATGGIIDPQASHRLPVEAAYKRGLFDEEMNQILSDPSDDTKGFFDPNTEENLTYMEQMQRCIIDPDTGLTLLPIKEKKGKGPEKKVPTQKEVAKATDDAQKLAAAPVPKAEKQEDVEALKKMTVSIQVGRFAGKKPSLDELLQSGLIAEENKNKLLEDYKSGKISKDQLILYIIEFITTAESEQQKPKQKRPARNEAESLSPHVEDPAKLVKTTVDINFGRFAGKNPSLDDIFLSGLIADEKKNKLLEDYKLGKINKEQLILYIIEIIQNAEDVQDKALKASQQPVRQQERTPQKVEHGKRVTTIADEKVLEDLKNMAVELPFEQFAGKNASLLDVLDSDLVESDKKQQLIEDYKLGKITLQELYILIIEIVQRKSKPEKIKAKTTDPASPLKEIEVTKTVEPSTKLVAKSPKQDLSMSFENTTVELPFGMFAGKKASLKDIFESDLIDADKKNALTEDYSSGKITLEQLLFFVIEYVQAKELGTQEMKKKYLDVTEIDTPVQKHTPLVTKTVVTSTRKEGASAETTEALKQTTIDLPFGKFAGKNPSLQEILESDIIEDDKKEQLMNDYTSGKITLEQLLFFIIEIIQAKEGGKAGEKVLLKRLPEETGKPASSSVTSLVTKTVVTTTRREGLSPEQEALESLSRTTVKLPIGKYSDKSMSLQEILDSGEIEDAKKKELIDDYKIGKITLEQLLVLIIEIIQAKELGGTGHKVVVKKVTAEKQTPEDNGESSSSATQTVIKKTVVTTTSKAGSSPEDALETLKRTTIDLPIGKFAGKKMSLQEILDGGEIDEDKRKELMEDYKKGKINLEQLLVFIIEIIQAKESGTAQPKIVVKKMTSEPSDSADVDEPTSTSRSVVTKTVVTTRRQEGLSPEQEALESLSRTTVKLPIGKYSDKSMSLQEILDGGEIEDAKKKELIDDYKIGKITLEQLLVLIIEIIQAKELGGTGHKVVVKKVTAEKQTPEDNGESSSSATQTIIKKTVVTTTSKAGSSPEEALETLKRTTIDLPIGKFAGKKMSLQEILDGGEIDEDKRKELMEDYKKGKINLEQLLVFIIEIIQAKESGTAQPKIVVKKMTSEPSDSADVDEPTSTSRSVVTKTVVTTRRQEGLSPEQEALESLSRTTVKLPIGKYSDKSMSLQEILDGGEIEDAKKKELIDDYKTGKITLEQLLVLIIEIIQAKELGGTGHKVVVKKVTAEKQTPEDNGESSSSATQTVIKKTVVTTTSKAGSSPEEDALDTLKRTTIDLPIGKFAGKKMSLQEILDGGEIDEDKRKELMEDYKKGKINLEQLLVFIIEIIQAKESGTAQPKIVVKKMTSEPSDSADVDEPTSTSRSVVTKTVVTTRRQEGLSPEQEALESLSRTTVKLPIGKYSDKSMSLQEILDGGEIEDAKRKELIDDYKIGKITLEQLLVLIIEIIQAKELGGTGHKVVVKKVTAEKQTPEDNGESSSSATQTVIKKTVVTTTSKAGSSPEEDALDTLKRTTIDLPIGKFAGKKMSLQEILDGGEIDEDKRKELMEDYKKGKINLEQLLVFIIDIIQAKESGTAQPKIVVKKMTSEPSDSADVDEPTSTSRSVVTKTVVTTRRQEGLSPEQEALESLSRTTVKLPIGKYSDKSMSLQEILDGGEIEDAKKKELIDDYKIGKITLEQLLVLIIEIIQAKELGGTGHKVVVKKVTAEKQTPEDNGESSSSESQTVIKKTVVTTTRADSSSPEDALETLKRTTIDLPIGKFAGKKMSLQEILDGGEIDDMKRKELIDNYKSGKITLEQLLVFMIEFIQAKGSGVSGPKVTVKKVTAEKSSSSEIEDPTSPSRVASVVTKTVVTTTRKEGLSPEQEVLESLSRTTVKLPVGRFSNKSMSLQDILDSGEIDDVKRQELIDNYKTGKITLQDLLVYIIEIIQAKELGETGHKVVLKKVTAEKYTPEETADPRSTQTVVRKTVVTTTRKDDSSTGEDVMEMLKRTTVDLPVGRFAGKKMTIMDILESGLLETDEKQKLLDDYKSGKINIQDLLMSIVHIVQEKELGQTGQKISFKTVTAEKRVSETAQYTHSASAEENVEQSLQRTTVTLPIGKFSGQKISLLEVLDSGEIDEEKKTQLINDYKSGKINLEQLLLIIIEIIQTKESGAKHKVMIKQNTPESLAMGETESSLAVSKQTVVTSTVVQTSSVQGASPQEIVEHLKKTSIDVSFGRFAGKKPSVQDILDSGLIDPGKKQQLMNDLRSGKITIEQLLIIIIEIIHKKEGEQVSREELAVKKVPAVVVQEARDEPSDSKSARKVLTVAQVEADLKSISIELPSKTFSNKKVTVQELFASDTIEESKKKQLMEDYRTGKITQQQLIILIIEIITSTGKGISSKEKYVFSEEQATQNFSNTTVDVPVGKFSGKKVTIQELFQTDLIDSEKKKQLIQDYRSGKITLQVLIIIIIEIIEKREKEIKKSPITFKGFRRQVTISELMDSGLINETTASKLKDGSVSVNEVSESLKVFLEGTSSIAGVFVDRTKEILSIYAAMKRGLIRPGTAFELLEAQAATGYIIDPVKKQKLLVEEAIKLGVVGEEFKDKLLSAERAVTGYKDPYTDQKISIFQAMKKQMIVKNHGIRLLEAQIATGGIIDPHASHRIPVELAYKRGLFDEEMNQILLDPSDDTKGFFDPNTEENLTYMELLQRCSKDSSGLYLLMLKDKKPERKMSSKSSVRKRKIIVVDPDTGKEMTVYEAYMKGLIDQPTYLQLSAQESEWEEITITSSDGVTTSLLVDRKSGRQFSIDESLAEGVINEQTVQLYRSGKMTIFELGDQLSGTSSGSRSRSSSFGASSVPASPQAGSKVPSVPWSDPTEETVPIGGILDLQKFEKISITEAIRRNLVDTITGQRLLEAQACTGGIINPATGGRCSIPEAVTQGLLDKYMADKLNQANKAYHGFEDLRTKAIFHTGQAMKKGLLFQEAGTRIFEVQYLTGGIIDSGKPERIQLDEAVEKGIVDNYTAKKIRDVNSHLKYLVCPKTKARITFKDALDRSMTDEETGVRLLEASGLTSRYSASTPSSGFGSRSGSRPGSRRGSFDATGSGTPSTFLSPSSYTSTSFSRR</sequence>
<dbReference type="GO" id="GO:0048471">
    <property type="term" value="C:perinuclear region of cytoplasm"/>
    <property type="evidence" value="ECO:0007669"/>
    <property type="project" value="TreeGrafter"/>
</dbReference>
<dbReference type="GO" id="GO:0042060">
    <property type="term" value="P:wound healing"/>
    <property type="evidence" value="ECO:0007669"/>
    <property type="project" value="TreeGrafter"/>
</dbReference>
<feature type="domain" description="Calponin-homology (CH)" evidence="17">
    <location>
        <begin position="319"/>
        <end position="424"/>
    </location>
</feature>
<dbReference type="GO" id="GO:0005882">
    <property type="term" value="C:intermediate filament"/>
    <property type="evidence" value="ECO:0007669"/>
    <property type="project" value="TreeGrafter"/>
</dbReference>
<dbReference type="PROSITE" id="PS00019">
    <property type="entry name" value="ACTININ_1"/>
    <property type="match status" value="1"/>
</dbReference>
<dbReference type="Gene3D" id="1.20.58.1060">
    <property type="match status" value="1"/>
</dbReference>
<evidence type="ECO:0000256" key="10">
    <source>
        <dbReference type="ARBA" id="ARBA00023054"/>
    </source>
</evidence>
<dbReference type="CDD" id="cd21188">
    <property type="entry name" value="CH_PLEC-like_rpt1"/>
    <property type="match status" value="1"/>
</dbReference>
<feature type="region of interest" description="Disordered" evidence="15">
    <location>
        <begin position="5939"/>
        <end position="5974"/>
    </location>
</feature>
<feature type="region of interest" description="Disordered" evidence="15">
    <location>
        <begin position="2394"/>
        <end position="2426"/>
    </location>
</feature>
<dbReference type="SUPFAM" id="SSF46966">
    <property type="entry name" value="Spectrin repeat"/>
    <property type="match status" value="3"/>
</dbReference>
<feature type="compositionally biased region" description="Basic and acidic residues" evidence="15">
    <location>
        <begin position="2394"/>
        <end position="2403"/>
    </location>
</feature>
<feature type="region of interest" description="Disordered" evidence="15">
    <location>
        <begin position="7047"/>
        <end position="7086"/>
    </location>
</feature>
<dbReference type="Pfam" id="PF17902">
    <property type="entry name" value="SH3_10"/>
    <property type="match status" value="1"/>
</dbReference>
<proteinExistence type="inferred from homology"/>
<evidence type="ECO:0000256" key="1">
    <source>
        <dbReference type="ARBA" id="ARBA00004282"/>
    </source>
</evidence>
<feature type="compositionally biased region" description="Low complexity" evidence="15">
    <location>
        <begin position="7290"/>
        <end position="7306"/>
    </location>
</feature>
<dbReference type="Pfam" id="PF21019">
    <property type="entry name" value="Spectrin_3"/>
    <property type="match status" value="1"/>
</dbReference>
<evidence type="ECO:0000313" key="18">
    <source>
        <dbReference type="Proteomes" id="UP001318040"/>
    </source>
</evidence>
<dbReference type="InterPro" id="IPR041615">
    <property type="entry name" value="Desmoplakin_SH3"/>
</dbReference>
<evidence type="ECO:0000256" key="13">
    <source>
        <dbReference type="PROSITE-ProRule" id="PRU00192"/>
    </source>
</evidence>
<dbReference type="InterPro" id="IPR041573">
    <property type="entry name" value="Desmoplakin_Spectrin-like"/>
</dbReference>
<dbReference type="FunFam" id="3.30.160.780:FF:000001">
    <property type="entry name" value="Plectin a"/>
    <property type="match status" value="1"/>
</dbReference>
<dbReference type="Gene3D" id="3.30.160.780">
    <property type="match status" value="1"/>
</dbReference>
<feature type="domain" description="SH3" evidence="16">
    <location>
        <begin position="1216"/>
        <end position="1280"/>
    </location>
</feature>
<dbReference type="InterPro" id="IPR036388">
    <property type="entry name" value="WH-like_DNA-bd_sf"/>
</dbReference>
<dbReference type="GO" id="GO:0030056">
    <property type="term" value="C:hemidesmosome"/>
    <property type="evidence" value="ECO:0007669"/>
    <property type="project" value="TreeGrafter"/>
</dbReference>
<evidence type="ECO:0000256" key="14">
    <source>
        <dbReference type="SAM" id="Coils"/>
    </source>
</evidence>
<dbReference type="InterPro" id="IPR018159">
    <property type="entry name" value="Spectrin/alpha-actinin"/>
</dbReference>
<dbReference type="GO" id="GO:0008307">
    <property type="term" value="F:structural constituent of muscle"/>
    <property type="evidence" value="ECO:0007669"/>
    <property type="project" value="TreeGrafter"/>
</dbReference>
<feature type="region of interest" description="Disordered" evidence="15">
    <location>
        <begin position="875"/>
        <end position="894"/>
    </location>
</feature>
<feature type="compositionally biased region" description="Basic and acidic residues" evidence="15">
    <location>
        <begin position="4455"/>
        <end position="4467"/>
    </location>
</feature>
<evidence type="ECO:0000256" key="4">
    <source>
        <dbReference type="ARBA" id="ARBA00009109"/>
    </source>
</evidence>
<dbReference type="InterPro" id="IPR035915">
    <property type="entry name" value="Plakin_repeat_sf"/>
</dbReference>
<evidence type="ECO:0000256" key="15">
    <source>
        <dbReference type="SAM" id="MobiDB-lite"/>
    </source>
</evidence>
<dbReference type="Pfam" id="PF00307">
    <property type="entry name" value="CH"/>
    <property type="match status" value="2"/>
</dbReference>
<dbReference type="Gene3D" id="3.90.1290.10">
    <property type="entry name" value="Plakin repeat"/>
    <property type="match status" value="7"/>
</dbReference>
<name>A0AAJ7WZ88_PETMA</name>
<dbReference type="InterPro" id="IPR001101">
    <property type="entry name" value="Plectin_repeat"/>
</dbReference>
<dbReference type="Pfam" id="PF21097">
    <property type="entry name" value="SR_plectin_7"/>
    <property type="match status" value="1"/>
</dbReference>
<evidence type="ECO:0000256" key="3">
    <source>
        <dbReference type="ARBA" id="ARBA00004496"/>
    </source>
</evidence>
<feature type="compositionally biased region" description="Low complexity" evidence="15">
    <location>
        <begin position="7049"/>
        <end position="7071"/>
    </location>
</feature>
<feature type="compositionally biased region" description="Low complexity" evidence="15">
    <location>
        <begin position="5955"/>
        <end position="5965"/>
    </location>
</feature>
<evidence type="ECO:0000256" key="7">
    <source>
        <dbReference type="ARBA" id="ARBA00022553"/>
    </source>
</evidence>
<feature type="region of interest" description="Disordered" evidence="15">
    <location>
        <begin position="7284"/>
        <end position="7334"/>
    </location>
</feature>
<dbReference type="GO" id="GO:0042995">
    <property type="term" value="C:cell projection"/>
    <property type="evidence" value="ECO:0007669"/>
    <property type="project" value="UniProtKB-SubCell"/>
</dbReference>
<gene>
    <name evidence="19" type="primary">LOC116945259</name>
</gene>
<dbReference type="SMART" id="SM00150">
    <property type="entry name" value="SPEC"/>
    <property type="match status" value="5"/>
</dbReference>
<keyword evidence="9" id="KW-0965">Cell junction</keyword>
<dbReference type="PROSITE" id="PS50021">
    <property type="entry name" value="CH"/>
    <property type="match status" value="2"/>
</dbReference>
<keyword evidence="10 14" id="KW-0175">Coiled coil</keyword>
<feature type="coiled-coil region" evidence="14">
    <location>
        <begin position="1680"/>
        <end position="1714"/>
    </location>
</feature>
<evidence type="ECO:0000313" key="19">
    <source>
        <dbReference type="RefSeq" id="XP_032815511.1"/>
    </source>
</evidence>
<evidence type="ECO:0000256" key="9">
    <source>
        <dbReference type="ARBA" id="ARBA00022949"/>
    </source>
</evidence>
<protein>
    <submittedName>
        <fullName evidence="19">Plectin-like isoform X1</fullName>
    </submittedName>
</protein>
<dbReference type="PANTHER" id="PTHR23169:SF20">
    <property type="entry name" value="PLECTIN"/>
    <property type="match status" value="1"/>
</dbReference>
<keyword evidence="5 13" id="KW-0728">SH3 domain</keyword>
<evidence type="ECO:0000259" key="16">
    <source>
        <dbReference type="PROSITE" id="PS50002"/>
    </source>
</evidence>
<feature type="region of interest" description="Disordered" evidence="15">
    <location>
        <begin position="4445"/>
        <end position="4467"/>
    </location>
</feature>
<dbReference type="InterPro" id="IPR005326">
    <property type="entry name" value="Plectin_eS10_N"/>
</dbReference>
<dbReference type="Pfam" id="PF18373">
    <property type="entry name" value="Spectrin_2"/>
    <property type="match status" value="1"/>
</dbReference>